<gene>
    <name evidence="2" type="ORF">UFOPK1795_01246</name>
</gene>
<evidence type="ECO:0000313" key="2">
    <source>
        <dbReference type="EMBL" id="CAB4601935.1"/>
    </source>
</evidence>
<dbReference type="Gene3D" id="3.40.50.720">
    <property type="entry name" value="NAD(P)-binding Rossmann-like Domain"/>
    <property type="match status" value="1"/>
</dbReference>
<organism evidence="2">
    <name type="scientific">freshwater metagenome</name>
    <dbReference type="NCBI Taxonomy" id="449393"/>
    <lineage>
        <taxon>unclassified sequences</taxon>
        <taxon>metagenomes</taxon>
        <taxon>ecological metagenomes</taxon>
    </lineage>
</organism>
<dbReference type="InterPro" id="IPR050259">
    <property type="entry name" value="SDR"/>
</dbReference>
<dbReference type="InterPro" id="IPR036291">
    <property type="entry name" value="NAD(P)-bd_dom_sf"/>
</dbReference>
<reference evidence="2" key="1">
    <citation type="submission" date="2020-05" db="EMBL/GenBank/DDBJ databases">
        <authorList>
            <person name="Chiriac C."/>
            <person name="Salcher M."/>
            <person name="Ghai R."/>
            <person name="Kavagutti S V."/>
        </authorList>
    </citation>
    <scope>NUCLEOTIDE SEQUENCE</scope>
</reference>
<dbReference type="SUPFAM" id="SSF51735">
    <property type="entry name" value="NAD(P)-binding Rossmann-fold domains"/>
    <property type="match status" value="1"/>
</dbReference>
<comment type="similarity">
    <text evidence="1">Belongs to the short-chain dehydrogenases/reductases (SDR) family.</text>
</comment>
<dbReference type="InterPro" id="IPR002347">
    <property type="entry name" value="SDR_fam"/>
</dbReference>
<proteinExistence type="inferred from homology"/>
<dbReference type="PRINTS" id="PR00080">
    <property type="entry name" value="SDRFAMILY"/>
</dbReference>
<dbReference type="PANTHER" id="PTHR42879:SF2">
    <property type="entry name" value="3-OXOACYL-[ACYL-CARRIER-PROTEIN] REDUCTASE FABG"/>
    <property type="match status" value="1"/>
</dbReference>
<evidence type="ECO:0000256" key="1">
    <source>
        <dbReference type="ARBA" id="ARBA00006484"/>
    </source>
</evidence>
<dbReference type="PANTHER" id="PTHR42879">
    <property type="entry name" value="3-OXOACYL-(ACYL-CARRIER-PROTEIN) REDUCTASE"/>
    <property type="match status" value="1"/>
</dbReference>
<name>A0A6J6GSN5_9ZZZZ</name>
<dbReference type="EMBL" id="CAEZUG010000102">
    <property type="protein sequence ID" value="CAB4601935.1"/>
    <property type="molecule type" value="Genomic_DNA"/>
</dbReference>
<sequence length="255" mass="26929">MSRNVLVTGGTGGIGRAFVDRFVQNGDKVWLTYLRESDNPQGIVAAYEPDAVRAYQLDLGSHDSVAQLANDLPGTPDVLIHNAGLGSKTVEYITEVTHEQSQMLIQVNAIGTLWLNDLLMPKMIARGSGSIILISSVGGGVTQFAGFNYADGMSKAAIAFLGRTLAADLTHTGVEVFTICPGATNTPMFAASTLNNLNEADKRDLISSLPKSRLIEPTEIAELGFFLASDAGKILHGAVIDASMGLGVNPGLLKK</sequence>
<accession>A0A6J6GSN5</accession>
<dbReference type="AlphaFoldDB" id="A0A6J6GSN5"/>
<protein>
    <submittedName>
        <fullName evidence="2">Unannotated protein</fullName>
    </submittedName>
</protein>
<dbReference type="CDD" id="cd05233">
    <property type="entry name" value="SDR_c"/>
    <property type="match status" value="1"/>
</dbReference>
<dbReference type="PRINTS" id="PR00081">
    <property type="entry name" value="GDHRDH"/>
</dbReference>
<dbReference type="Pfam" id="PF00106">
    <property type="entry name" value="adh_short"/>
    <property type="match status" value="1"/>
</dbReference>